<gene>
    <name evidence="2" type="ORF">AVDCRST_MAG29-2482</name>
</gene>
<accession>A0A6J4MCJ7</accession>
<proteinExistence type="predicted"/>
<reference evidence="2" key="1">
    <citation type="submission" date="2020-02" db="EMBL/GenBank/DDBJ databases">
        <authorList>
            <person name="Meier V. D."/>
        </authorList>
    </citation>
    <scope>NUCLEOTIDE SEQUENCE</scope>
    <source>
        <strain evidence="2">AVDCRST_MAG29</strain>
    </source>
</reference>
<feature type="non-terminal residue" evidence="2">
    <location>
        <position position="1"/>
    </location>
</feature>
<feature type="region of interest" description="Disordered" evidence="1">
    <location>
        <begin position="94"/>
        <end position="175"/>
    </location>
</feature>
<organism evidence="2">
    <name type="scientific">uncultured Nocardioidaceae bacterium</name>
    <dbReference type="NCBI Taxonomy" id="253824"/>
    <lineage>
        <taxon>Bacteria</taxon>
        <taxon>Bacillati</taxon>
        <taxon>Actinomycetota</taxon>
        <taxon>Actinomycetes</taxon>
        <taxon>Propionibacteriales</taxon>
        <taxon>Nocardioidaceae</taxon>
        <taxon>environmental samples</taxon>
    </lineage>
</organism>
<name>A0A6J4MCJ7_9ACTN</name>
<feature type="non-terminal residue" evidence="2">
    <location>
        <position position="175"/>
    </location>
</feature>
<dbReference type="AlphaFoldDB" id="A0A6J4MCJ7"/>
<feature type="compositionally biased region" description="Basic residues" evidence="1">
    <location>
        <begin position="163"/>
        <end position="175"/>
    </location>
</feature>
<protein>
    <submittedName>
        <fullName evidence="2">Rieske (2Fe-2S) domain protein</fullName>
    </submittedName>
</protein>
<evidence type="ECO:0000313" key="2">
    <source>
        <dbReference type="EMBL" id="CAA9354149.1"/>
    </source>
</evidence>
<evidence type="ECO:0000256" key="1">
    <source>
        <dbReference type="SAM" id="MobiDB-lite"/>
    </source>
</evidence>
<dbReference type="EMBL" id="CADCUG010000143">
    <property type="protein sequence ID" value="CAA9354149.1"/>
    <property type="molecule type" value="Genomic_DNA"/>
</dbReference>
<sequence length="175" mass="20550">DLGRLRDDFDGVLGWVHVSAAGADRWCPRRCGAARGLQRLRFGGVGRCHDRPLECRRGQRGHRWWCRRRRRWWRQRGRWWHLAGSCRRGACRQRGDLRRRTGRRSPAHQGRVRGVLLDMHPPGLPGDRGGRRRDRLPLPRQSLLDRGRRGARRAGDGAARAQERHRRRRRAPPQL</sequence>